<organism evidence="4 5">
    <name type="scientific">Brockia lithotrophica</name>
    <dbReference type="NCBI Taxonomy" id="933949"/>
    <lineage>
        <taxon>Bacteria</taxon>
        <taxon>Bacillati</taxon>
        <taxon>Bacillota</taxon>
        <taxon>Bacilli</taxon>
        <taxon>Bacillales</taxon>
        <taxon>Bacillales Family X. Incertae Sedis</taxon>
        <taxon>Brockia</taxon>
    </lineage>
</organism>
<feature type="domain" description="PDZ" evidence="3">
    <location>
        <begin position="181"/>
        <end position="231"/>
    </location>
</feature>
<keyword evidence="5" id="KW-1185">Reference proteome</keyword>
<dbReference type="RefSeq" id="WP_121444402.1">
    <property type="nucleotide sequence ID" value="NZ_RBIJ01000003.1"/>
</dbReference>
<accession>A0A660KW29</accession>
<keyword evidence="1" id="KW-0051">Antiviral defense</keyword>
<sequence length="404" mass="46118">MGAGEWKEWEFKALTDIWTGDANGKGNRFIPTGLMGSIRWWFEVLVRGLGGKACDPTDGRVRCPNHGKRPNEADHHCVVCELFGCTGWARKFRLMVLDENGRVIQNQIKAKQTFILRFIPLRFIREEEWCLLNATLNLISKCGAVGGRTVLKPSKEWGIEDLGKDDLGVHNNQVIVKNSRKGLKLRKNDIILKIDGEQVSSIDDIERILKEKRHGDPIEIEVKKSNGETEKIKSWAGKRHHIDFGLVKLEHSPEDINCSRGEAEKYVIDSQWRKGFDYKPFAWASLKYFWCVKGKYLARLNNNESTFNMVIGRPSEKEKSSDENSDKWIAGYKATGGQLPESKKVFSFKNTNGKALTFGFVNPKEKIDPENMKSRLKDAWGDEFNPDIDFLTVDQILGELFNHS</sequence>
<feature type="domain" description="CRISPR type III-associated protein" evidence="2">
    <location>
        <begin position="10"/>
        <end position="149"/>
    </location>
</feature>
<dbReference type="Proteomes" id="UP000267019">
    <property type="component" value="Unassembled WGS sequence"/>
</dbReference>
<dbReference type="InterPro" id="IPR001478">
    <property type="entry name" value="PDZ"/>
</dbReference>
<dbReference type="GO" id="GO:0051607">
    <property type="term" value="P:defense response to virus"/>
    <property type="evidence" value="ECO:0007669"/>
    <property type="project" value="UniProtKB-KW"/>
</dbReference>
<comment type="caution">
    <text evidence="4">The sequence shown here is derived from an EMBL/GenBank/DDBJ whole genome shotgun (WGS) entry which is preliminary data.</text>
</comment>
<dbReference type="InterPro" id="IPR036034">
    <property type="entry name" value="PDZ_sf"/>
</dbReference>
<evidence type="ECO:0000256" key="1">
    <source>
        <dbReference type="ARBA" id="ARBA00023118"/>
    </source>
</evidence>
<dbReference type="InterPro" id="IPR005537">
    <property type="entry name" value="RAMP_III_fam"/>
</dbReference>
<dbReference type="SUPFAM" id="SSF50156">
    <property type="entry name" value="PDZ domain-like"/>
    <property type="match status" value="1"/>
</dbReference>
<dbReference type="OrthoDB" id="9806750at2"/>
<dbReference type="InterPro" id="IPR007522">
    <property type="entry name" value="CRISPR-assoc_prot_TM1795"/>
</dbReference>
<dbReference type="Gene3D" id="2.30.42.10">
    <property type="match status" value="1"/>
</dbReference>
<protein>
    <submittedName>
        <fullName evidence="4">CRISPR type III-B/RAMP module RAMP protein Cmr1</fullName>
    </submittedName>
</protein>
<dbReference type="AlphaFoldDB" id="A0A660KW29"/>
<proteinExistence type="predicted"/>
<dbReference type="Pfam" id="PF03787">
    <property type="entry name" value="RAMPs"/>
    <property type="match status" value="1"/>
</dbReference>
<dbReference type="NCBIfam" id="TIGR01894">
    <property type="entry name" value="cas_TM1795_cmr1"/>
    <property type="match status" value="1"/>
</dbReference>
<gene>
    <name evidence="4" type="ORF">C7438_1141</name>
</gene>
<evidence type="ECO:0000259" key="2">
    <source>
        <dbReference type="Pfam" id="PF03787"/>
    </source>
</evidence>
<dbReference type="EMBL" id="RBIJ01000003">
    <property type="protein sequence ID" value="RKQ84652.1"/>
    <property type="molecule type" value="Genomic_DNA"/>
</dbReference>
<evidence type="ECO:0000313" key="4">
    <source>
        <dbReference type="EMBL" id="RKQ84652.1"/>
    </source>
</evidence>
<evidence type="ECO:0000259" key="3">
    <source>
        <dbReference type="Pfam" id="PF13180"/>
    </source>
</evidence>
<reference evidence="4 5" key="1">
    <citation type="submission" date="2018-10" db="EMBL/GenBank/DDBJ databases">
        <title>Genomic Encyclopedia of Type Strains, Phase IV (KMG-IV): sequencing the most valuable type-strain genomes for metagenomic binning, comparative biology and taxonomic classification.</title>
        <authorList>
            <person name="Goeker M."/>
        </authorList>
    </citation>
    <scope>NUCLEOTIDE SEQUENCE [LARGE SCALE GENOMIC DNA]</scope>
    <source>
        <strain evidence="4 5">DSM 22653</strain>
    </source>
</reference>
<evidence type="ECO:0000313" key="5">
    <source>
        <dbReference type="Proteomes" id="UP000267019"/>
    </source>
</evidence>
<name>A0A660KW29_9BACL</name>
<dbReference type="Pfam" id="PF13180">
    <property type="entry name" value="PDZ_2"/>
    <property type="match status" value="1"/>
</dbReference>